<feature type="region of interest" description="Disordered" evidence="1">
    <location>
        <begin position="1"/>
        <end position="84"/>
    </location>
</feature>
<keyword evidence="4" id="KW-1185">Reference proteome</keyword>
<organism evidence="3 4">
    <name type="scientific">Magnaporthiopsis poae (strain ATCC 64411 / 73-15)</name>
    <name type="common">Kentucky bluegrass fungus</name>
    <name type="synonym">Magnaporthe poae</name>
    <dbReference type="NCBI Taxonomy" id="644358"/>
    <lineage>
        <taxon>Eukaryota</taxon>
        <taxon>Fungi</taxon>
        <taxon>Dikarya</taxon>
        <taxon>Ascomycota</taxon>
        <taxon>Pezizomycotina</taxon>
        <taxon>Sordariomycetes</taxon>
        <taxon>Sordariomycetidae</taxon>
        <taxon>Magnaporthales</taxon>
        <taxon>Magnaporthaceae</taxon>
        <taxon>Magnaporthiopsis</taxon>
    </lineage>
</organism>
<name>A0A0C4EA02_MAGP6</name>
<gene>
    <name evidence="2" type="ORF">MAPG_09455</name>
</gene>
<proteinExistence type="predicted"/>
<reference evidence="3" key="5">
    <citation type="submission" date="2015-06" db="UniProtKB">
        <authorList>
            <consortium name="EnsemblFungi"/>
        </authorList>
    </citation>
    <scope>IDENTIFICATION</scope>
    <source>
        <strain evidence="3">ATCC 64411</strain>
    </source>
</reference>
<sequence>MGAGKGGEGGGPSGFSRSFTPGQARRMNLSSSVQRHREDVHSASPGDKNQGRSRRITIGTAGLGSLGGSGPRKDVAPRPSIVWR</sequence>
<dbReference type="EMBL" id="ADBL01002414">
    <property type="status" value="NOT_ANNOTATED_CDS"/>
    <property type="molecule type" value="Genomic_DNA"/>
</dbReference>
<dbReference type="EnsemblFungi" id="MAPG_09455T0">
    <property type="protein sequence ID" value="MAPG_09455T0"/>
    <property type="gene ID" value="MAPG_09455"/>
</dbReference>
<dbReference type="AlphaFoldDB" id="A0A0C4EA02"/>
<evidence type="ECO:0000313" key="2">
    <source>
        <dbReference type="EMBL" id="KLU90930.1"/>
    </source>
</evidence>
<feature type="compositionally biased region" description="Gly residues" evidence="1">
    <location>
        <begin position="1"/>
        <end position="13"/>
    </location>
</feature>
<dbReference type="EMBL" id="GL876976">
    <property type="protein sequence ID" value="KLU90930.1"/>
    <property type="molecule type" value="Genomic_DNA"/>
</dbReference>
<accession>A0A0C4EA02</accession>
<evidence type="ECO:0000313" key="3">
    <source>
        <dbReference type="EnsemblFungi" id="MAPG_09455T0"/>
    </source>
</evidence>
<evidence type="ECO:0000256" key="1">
    <source>
        <dbReference type="SAM" id="MobiDB-lite"/>
    </source>
</evidence>
<reference evidence="2" key="2">
    <citation type="submission" date="2010-05" db="EMBL/GenBank/DDBJ databases">
        <title>The Genome Sequence of Magnaporthe poae strain ATCC 64411.</title>
        <authorList>
            <consortium name="The Broad Institute Genome Sequencing Platform"/>
            <consortium name="Broad Institute Genome Sequencing Center for Infectious Disease"/>
            <person name="Ma L.-J."/>
            <person name="Dead R."/>
            <person name="Young S."/>
            <person name="Zeng Q."/>
            <person name="Koehrsen M."/>
            <person name="Alvarado L."/>
            <person name="Berlin A."/>
            <person name="Chapman S.B."/>
            <person name="Chen Z."/>
            <person name="Freedman E."/>
            <person name="Gellesch M."/>
            <person name="Goldberg J."/>
            <person name="Griggs A."/>
            <person name="Gujja S."/>
            <person name="Heilman E.R."/>
            <person name="Heiman D."/>
            <person name="Hepburn T."/>
            <person name="Howarth C."/>
            <person name="Jen D."/>
            <person name="Larson L."/>
            <person name="Mehta T."/>
            <person name="Neiman D."/>
            <person name="Pearson M."/>
            <person name="Roberts A."/>
            <person name="Saif S."/>
            <person name="Shea T."/>
            <person name="Shenoy N."/>
            <person name="Sisk P."/>
            <person name="Stolte C."/>
            <person name="Sykes S."/>
            <person name="Walk T."/>
            <person name="White J."/>
            <person name="Yandava C."/>
            <person name="Haas B."/>
            <person name="Nusbaum C."/>
            <person name="Birren B."/>
        </authorList>
    </citation>
    <scope>NUCLEOTIDE SEQUENCE</scope>
    <source>
        <strain evidence="2">ATCC 64411</strain>
    </source>
</reference>
<dbReference type="STRING" id="644358.A0A0C4EA02"/>
<reference evidence="4" key="1">
    <citation type="submission" date="2010-05" db="EMBL/GenBank/DDBJ databases">
        <title>The genome sequence of Magnaporthe poae strain ATCC 64411.</title>
        <authorList>
            <person name="Ma L.-J."/>
            <person name="Dead R."/>
            <person name="Young S."/>
            <person name="Zeng Q."/>
            <person name="Koehrsen M."/>
            <person name="Alvarado L."/>
            <person name="Berlin A."/>
            <person name="Chapman S.B."/>
            <person name="Chen Z."/>
            <person name="Freedman E."/>
            <person name="Gellesch M."/>
            <person name="Goldberg J."/>
            <person name="Griggs A."/>
            <person name="Gujja S."/>
            <person name="Heilman E.R."/>
            <person name="Heiman D."/>
            <person name="Hepburn T."/>
            <person name="Howarth C."/>
            <person name="Jen D."/>
            <person name="Larson L."/>
            <person name="Mehta T."/>
            <person name="Neiman D."/>
            <person name="Pearson M."/>
            <person name="Roberts A."/>
            <person name="Saif S."/>
            <person name="Shea T."/>
            <person name="Shenoy N."/>
            <person name="Sisk P."/>
            <person name="Stolte C."/>
            <person name="Sykes S."/>
            <person name="Walk T."/>
            <person name="White J."/>
            <person name="Yandava C."/>
            <person name="Haas B."/>
            <person name="Nusbaum C."/>
            <person name="Birren B."/>
        </authorList>
    </citation>
    <scope>NUCLEOTIDE SEQUENCE [LARGE SCALE GENOMIC DNA]</scope>
    <source>
        <strain evidence="4">ATCC 64411 / 73-15</strain>
    </source>
</reference>
<reference evidence="2" key="3">
    <citation type="submission" date="2011-03" db="EMBL/GenBank/DDBJ databases">
        <title>Annotation of Magnaporthe poae ATCC 64411.</title>
        <authorList>
            <person name="Ma L.-J."/>
            <person name="Dead R."/>
            <person name="Young S.K."/>
            <person name="Zeng Q."/>
            <person name="Gargeya S."/>
            <person name="Fitzgerald M."/>
            <person name="Haas B."/>
            <person name="Abouelleil A."/>
            <person name="Alvarado L."/>
            <person name="Arachchi H.M."/>
            <person name="Berlin A."/>
            <person name="Brown A."/>
            <person name="Chapman S.B."/>
            <person name="Chen Z."/>
            <person name="Dunbar C."/>
            <person name="Freedman E."/>
            <person name="Gearin G."/>
            <person name="Gellesch M."/>
            <person name="Goldberg J."/>
            <person name="Griggs A."/>
            <person name="Gujja S."/>
            <person name="Heiman D."/>
            <person name="Howarth C."/>
            <person name="Larson L."/>
            <person name="Lui A."/>
            <person name="MacDonald P.J.P."/>
            <person name="Mehta T."/>
            <person name="Montmayeur A."/>
            <person name="Murphy C."/>
            <person name="Neiman D."/>
            <person name="Pearson M."/>
            <person name="Priest M."/>
            <person name="Roberts A."/>
            <person name="Saif S."/>
            <person name="Shea T."/>
            <person name="Shenoy N."/>
            <person name="Sisk P."/>
            <person name="Stolte C."/>
            <person name="Sykes S."/>
            <person name="Yandava C."/>
            <person name="Wortman J."/>
            <person name="Nusbaum C."/>
            <person name="Birren B."/>
        </authorList>
    </citation>
    <scope>NUCLEOTIDE SEQUENCE</scope>
    <source>
        <strain evidence="2">ATCC 64411</strain>
    </source>
</reference>
<protein>
    <submittedName>
        <fullName evidence="2 3">Uncharacterized protein</fullName>
    </submittedName>
</protein>
<dbReference type="Proteomes" id="UP000011715">
    <property type="component" value="Unassembled WGS sequence"/>
</dbReference>
<dbReference type="VEuPathDB" id="FungiDB:MAPG_09455"/>
<evidence type="ECO:0000313" key="4">
    <source>
        <dbReference type="Proteomes" id="UP000011715"/>
    </source>
</evidence>
<reference evidence="3" key="4">
    <citation type="journal article" date="2015" name="G3 (Bethesda)">
        <title>Genome sequences of three phytopathogenic species of the Magnaporthaceae family of fungi.</title>
        <authorList>
            <person name="Okagaki L.H."/>
            <person name="Nunes C.C."/>
            <person name="Sailsbery J."/>
            <person name="Clay B."/>
            <person name="Brown D."/>
            <person name="John T."/>
            <person name="Oh Y."/>
            <person name="Young N."/>
            <person name="Fitzgerald M."/>
            <person name="Haas B.J."/>
            <person name="Zeng Q."/>
            <person name="Young S."/>
            <person name="Adiconis X."/>
            <person name="Fan L."/>
            <person name="Levin J.Z."/>
            <person name="Mitchell T.K."/>
            <person name="Okubara P.A."/>
            <person name="Farman M.L."/>
            <person name="Kohn L.M."/>
            <person name="Birren B."/>
            <person name="Ma L.-J."/>
            <person name="Dean R.A."/>
        </authorList>
    </citation>
    <scope>NUCLEOTIDE SEQUENCE</scope>
    <source>
        <strain evidence="3">ATCC 64411 / 73-15</strain>
    </source>
</reference>
<feature type="compositionally biased region" description="Gly residues" evidence="1">
    <location>
        <begin position="61"/>
        <end position="70"/>
    </location>
</feature>